<feature type="domain" description="Myb-like" evidence="2">
    <location>
        <begin position="80"/>
        <end position="130"/>
    </location>
</feature>
<dbReference type="GO" id="GO:0000978">
    <property type="term" value="F:RNA polymerase II cis-regulatory region sequence-specific DNA binding"/>
    <property type="evidence" value="ECO:0000318"/>
    <property type="project" value="GO_Central"/>
</dbReference>
<evidence type="ECO:0000259" key="2">
    <source>
        <dbReference type="PROSITE" id="PS50090"/>
    </source>
</evidence>
<dbReference type="GO" id="GO:0006355">
    <property type="term" value="P:regulation of DNA-templated transcription"/>
    <property type="evidence" value="ECO:0000318"/>
    <property type="project" value="GO_Central"/>
</dbReference>
<dbReference type="InterPro" id="IPR017930">
    <property type="entry name" value="Myb_dom"/>
</dbReference>
<dbReference type="PANTHER" id="PTHR45614">
    <property type="entry name" value="MYB PROTEIN-RELATED"/>
    <property type="match status" value="1"/>
</dbReference>
<feature type="compositionally biased region" description="Polar residues" evidence="1">
    <location>
        <begin position="15"/>
        <end position="24"/>
    </location>
</feature>
<evidence type="ECO:0000313" key="5">
    <source>
        <dbReference type="Proteomes" id="UP000001542"/>
    </source>
</evidence>
<dbReference type="InterPro" id="IPR009057">
    <property type="entry name" value="Homeodomain-like_sf"/>
</dbReference>
<dbReference type="Gene3D" id="1.10.10.60">
    <property type="entry name" value="Homeodomain-like"/>
    <property type="match status" value="2"/>
</dbReference>
<dbReference type="EMBL" id="DS113588">
    <property type="protein sequence ID" value="EAY00814.1"/>
    <property type="molecule type" value="Genomic_DNA"/>
</dbReference>
<dbReference type="OrthoDB" id="1410009at2759"/>
<reference evidence="4" key="1">
    <citation type="submission" date="2006-10" db="EMBL/GenBank/DDBJ databases">
        <authorList>
            <person name="Amadeo P."/>
            <person name="Zhao Q."/>
            <person name="Wortman J."/>
            <person name="Fraser-Liggett C."/>
            <person name="Carlton J."/>
        </authorList>
    </citation>
    <scope>NUCLEOTIDE SEQUENCE</scope>
    <source>
        <strain evidence="4">G3</strain>
    </source>
</reference>
<evidence type="ECO:0000313" key="4">
    <source>
        <dbReference type="EMBL" id="EAY00814.1"/>
    </source>
</evidence>
<dbReference type="PROSITE" id="PS51294">
    <property type="entry name" value="HTH_MYB"/>
    <property type="match status" value="2"/>
</dbReference>
<keyword evidence="5" id="KW-1185">Reference proteome</keyword>
<evidence type="ECO:0000256" key="1">
    <source>
        <dbReference type="SAM" id="MobiDB-lite"/>
    </source>
</evidence>
<sequence length="204" mass="23858">MIHGKLPHTHDSWKDSNISPSVIESEQHRRKIRTSFTKTEDELLRNLVNKYGDYDWNTIAGLIPGKSPRQCRDRFRNYLSPELVNSVWTKEEDKELIMQYSIHGPKWALLVQYFPKRSTANIKNRFATLFRSTAKKVQMIVRKNELIQKIDESVRNSIPSSLNTTQDKAKDVNEINAEELMSDGYDSINQMTDYDPFDMNVFDI</sequence>
<dbReference type="SUPFAM" id="SSF46689">
    <property type="entry name" value="Homeodomain-like"/>
    <property type="match status" value="1"/>
</dbReference>
<feature type="region of interest" description="Disordered" evidence="1">
    <location>
        <begin position="1"/>
        <end position="26"/>
    </location>
</feature>
<dbReference type="Proteomes" id="UP000001542">
    <property type="component" value="Unassembled WGS sequence"/>
</dbReference>
<dbReference type="KEGG" id="tva:4758637"/>
<dbReference type="PROSITE" id="PS50090">
    <property type="entry name" value="MYB_LIKE"/>
    <property type="match status" value="2"/>
</dbReference>
<dbReference type="InParanoid" id="A2F2P0"/>
<dbReference type="VEuPathDB" id="TrichDB:TVAGG3_1020570"/>
<dbReference type="AlphaFoldDB" id="A2F2P0"/>
<dbReference type="GO" id="GO:0005634">
    <property type="term" value="C:nucleus"/>
    <property type="evidence" value="ECO:0000318"/>
    <property type="project" value="GO_Central"/>
</dbReference>
<keyword evidence="4" id="KW-0238">DNA-binding</keyword>
<dbReference type="RefSeq" id="XP_001313743.1">
    <property type="nucleotide sequence ID" value="XM_001313742.1"/>
</dbReference>
<dbReference type="STRING" id="5722.A2F2P0"/>
<dbReference type="Pfam" id="PF00249">
    <property type="entry name" value="Myb_DNA-binding"/>
    <property type="match status" value="2"/>
</dbReference>
<dbReference type="InterPro" id="IPR050560">
    <property type="entry name" value="MYB_TF"/>
</dbReference>
<gene>
    <name evidence="4" type="ORF">TVAG_304550</name>
</gene>
<dbReference type="InterPro" id="IPR001005">
    <property type="entry name" value="SANT/Myb"/>
</dbReference>
<dbReference type="CDD" id="cd00167">
    <property type="entry name" value="SANT"/>
    <property type="match status" value="2"/>
</dbReference>
<evidence type="ECO:0000259" key="3">
    <source>
        <dbReference type="PROSITE" id="PS51294"/>
    </source>
</evidence>
<dbReference type="SMR" id="A2F2P0"/>
<dbReference type="PANTHER" id="PTHR45614:SF253">
    <property type="entry name" value="CHROMOSOME UNDETERMINED SCAFFOLD_38, WHOLE GENOME SHOTGUN SEQUENCE"/>
    <property type="match status" value="1"/>
</dbReference>
<organism evidence="4 5">
    <name type="scientific">Trichomonas vaginalis (strain ATCC PRA-98 / G3)</name>
    <dbReference type="NCBI Taxonomy" id="412133"/>
    <lineage>
        <taxon>Eukaryota</taxon>
        <taxon>Metamonada</taxon>
        <taxon>Parabasalia</taxon>
        <taxon>Trichomonadida</taxon>
        <taxon>Trichomonadidae</taxon>
        <taxon>Trichomonas</taxon>
    </lineage>
</organism>
<feature type="domain" description="HTH myb-type" evidence="3">
    <location>
        <begin position="88"/>
        <end position="134"/>
    </location>
</feature>
<name>A2F2P0_TRIV3</name>
<dbReference type="eggNOG" id="KOG0048">
    <property type="taxonomic scope" value="Eukaryota"/>
</dbReference>
<reference evidence="4" key="2">
    <citation type="journal article" date="2007" name="Science">
        <title>Draft genome sequence of the sexually transmitted pathogen Trichomonas vaginalis.</title>
        <authorList>
            <person name="Carlton J.M."/>
            <person name="Hirt R.P."/>
            <person name="Silva J.C."/>
            <person name="Delcher A.L."/>
            <person name="Schatz M."/>
            <person name="Zhao Q."/>
            <person name="Wortman J.R."/>
            <person name="Bidwell S.L."/>
            <person name="Alsmark U.C.M."/>
            <person name="Besteiro S."/>
            <person name="Sicheritz-Ponten T."/>
            <person name="Noel C.J."/>
            <person name="Dacks J.B."/>
            <person name="Foster P.G."/>
            <person name="Simillion C."/>
            <person name="Van de Peer Y."/>
            <person name="Miranda-Saavedra D."/>
            <person name="Barton G.J."/>
            <person name="Westrop G.D."/>
            <person name="Mueller S."/>
            <person name="Dessi D."/>
            <person name="Fiori P.L."/>
            <person name="Ren Q."/>
            <person name="Paulsen I."/>
            <person name="Zhang H."/>
            <person name="Bastida-Corcuera F.D."/>
            <person name="Simoes-Barbosa A."/>
            <person name="Brown M.T."/>
            <person name="Hayes R.D."/>
            <person name="Mukherjee M."/>
            <person name="Okumura C.Y."/>
            <person name="Schneider R."/>
            <person name="Smith A.J."/>
            <person name="Vanacova S."/>
            <person name="Villalvazo M."/>
            <person name="Haas B.J."/>
            <person name="Pertea M."/>
            <person name="Feldblyum T.V."/>
            <person name="Utterback T.R."/>
            <person name="Shu C.L."/>
            <person name="Osoegawa K."/>
            <person name="de Jong P.J."/>
            <person name="Hrdy I."/>
            <person name="Horvathova L."/>
            <person name="Zubacova Z."/>
            <person name="Dolezal P."/>
            <person name="Malik S.B."/>
            <person name="Logsdon J.M. Jr."/>
            <person name="Henze K."/>
            <person name="Gupta A."/>
            <person name="Wang C.C."/>
            <person name="Dunne R.L."/>
            <person name="Upcroft J.A."/>
            <person name="Upcroft P."/>
            <person name="White O."/>
            <person name="Salzberg S.L."/>
            <person name="Tang P."/>
            <person name="Chiu C.-H."/>
            <person name="Lee Y.-S."/>
            <person name="Embley T.M."/>
            <person name="Coombs G.H."/>
            <person name="Mottram J.C."/>
            <person name="Tachezy J."/>
            <person name="Fraser-Liggett C.M."/>
            <person name="Johnson P.J."/>
        </authorList>
    </citation>
    <scope>NUCLEOTIDE SEQUENCE [LARGE SCALE GENOMIC DNA]</scope>
    <source>
        <strain evidence="4">G3</strain>
    </source>
</reference>
<protein>
    <submittedName>
        <fullName evidence="4">Myb-like DNA-binding domain containing protein</fullName>
    </submittedName>
</protein>
<dbReference type="VEuPathDB" id="TrichDB:TVAG_304550"/>
<dbReference type="GO" id="GO:0000981">
    <property type="term" value="F:DNA-binding transcription factor activity, RNA polymerase II-specific"/>
    <property type="evidence" value="ECO:0000318"/>
    <property type="project" value="GO_Central"/>
</dbReference>
<feature type="domain" description="HTH myb-type" evidence="3">
    <location>
        <begin position="28"/>
        <end position="83"/>
    </location>
</feature>
<dbReference type="SMART" id="SM00717">
    <property type="entry name" value="SANT"/>
    <property type="match status" value="2"/>
</dbReference>
<accession>A2F2P0</accession>
<proteinExistence type="predicted"/>
<feature type="domain" description="Myb-like" evidence="2">
    <location>
        <begin position="28"/>
        <end position="79"/>
    </location>
</feature>